<evidence type="ECO:0000313" key="3">
    <source>
        <dbReference type="Proteomes" id="UP000030641"/>
    </source>
</evidence>
<dbReference type="OrthoDB" id="3946058at2759"/>
<feature type="compositionally biased region" description="Polar residues" evidence="1">
    <location>
        <begin position="75"/>
        <end position="90"/>
    </location>
</feature>
<dbReference type="Proteomes" id="UP000030641">
    <property type="component" value="Unassembled WGS sequence"/>
</dbReference>
<accession>A0A074Z3F0</accession>
<keyword evidence="3" id="KW-1185">Reference proteome</keyword>
<organism evidence="2 3">
    <name type="scientific">Aureobasidium subglaciale (strain EXF-2481)</name>
    <name type="common">Aureobasidium pullulans var. subglaciale</name>
    <dbReference type="NCBI Taxonomy" id="1043005"/>
    <lineage>
        <taxon>Eukaryota</taxon>
        <taxon>Fungi</taxon>
        <taxon>Dikarya</taxon>
        <taxon>Ascomycota</taxon>
        <taxon>Pezizomycotina</taxon>
        <taxon>Dothideomycetes</taxon>
        <taxon>Dothideomycetidae</taxon>
        <taxon>Dothideales</taxon>
        <taxon>Saccotheciaceae</taxon>
        <taxon>Aureobasidium</taxon>
    </lineage>
</organism>
<evidence type="ECO:0000256" key="1">
    <source>
        <dbReference type="SAM" id="MobiDB-lite"/>
    </source>
</evidence>
<dbReference type="AlphaFoldDB" id="A0A074Z3F0"/>
<gene>
    <name evidence="2" type="ORF">AUEXF2481DRAFT_718</name>
</gene>
<dbReference type="InParanoid" id="A0A074Z3F0"/>
<sequence length="193" mass="21860">MKKAAKAVSALSSKKVLDILAAAALSHQDVWSEIRGAHVQEVDGELTRQARIIEHLEARSRRDYKATHGVRGTFQLASTTQIRQRNQPGSVESAYGKDEYSDEDEVEDGEDEEEEEQEEEEEDHDDNDDDKPETDIFGFAANSDKVHYVLHTRYAGLRDSQQSMIIYEAAGRSRWKTRFCGSQSSAFFDQELS</sequence>
<dbReference type="HOGENOM" id="CLU_1408487_0_0_1"/>
<dbReference type="GeneID" id="25371094"/>
<evidence type="ECO:0000313" key="2">
    <source>
        <dbReference type="EMBL" id="KER00828.1"/>
    </source>
</evidence>
<name>A0A074Z3F0_AURSE</name>
<feature type="region of interest" description="Disordered" evidence="1">
    <location>
        <begin position="75"/>
        <end position="136"/>
    </location>
</feature>
<dbReference type="EMBL" id="KL584749">
    <property type="protein sequence ID" value="KER00828.1"/>
    <property type="molecule type" value="Genomic_DNA"/>
</dbReference>
<proteinExistence type="predicted"/>
<protein>
    <submittedName>
        <fullName evidence="2">Uncharacterized protein</fullName>
    </submittedName>
</protein>
<reference evidence="2 3" key="1">
    <citation type="journal article" date="2014" name="BMC Genomics">
        <title>Genome sequencing of four Aureobasidium pullulans varieties: biotechnological potential, stress tolerance, and description of new species.</title>
        <authorList>
            <person name="Gostin Ar C."/>
            <person name="Ohm R.A."/>
            <person name="Kogej T."/>
            <person name="Sonjak S."/>
            <person name="Turk M."/>
            <person name="Zajc J."/>
            <person name="Zalar P."/>
            <person name="Grube M."/>
            <person name="Sun H."/>
            <person name="Han J."/>
            <person name="Sharma A."/>
            <person name="Chiniquy J."/>
            <person name="Ngan C.Y."/>
            <person name="Lipzen A."/>
            <person name="Barry K."/>
            <person name="Grigoriev I.V."/>
            <person name="Gunde-Cimerman N."/>
        </authorList>
    </citation>
    <scope>NUCLEOTIDE SEQUENCE [LARGE SCALE GENOMIC DNA]</scope>
    <source>
        <strain evidence="2 3">EXF-2481</strain>
    </source>
</reference>
<dbReference type="RefSeq" id="XP_013349233.1">
    <property type="nucleotide sequence ID" value="XM_013493779.1"/>
</dbReference>
<feature type="compositionally biased region" description="Acidic residues" evidence="1">
    <location>
        <begin position="100"/>
        <end position="132"/>
    </location>
</feature>